<feature type="active site" description="Proton acceptor" evidence="5">
    <location>
        <position position="79"/>
    </location>
</feature>
<evidence type="ECO:0000256" key="3">
    <source>
        <dbReference type="ARBA" id="ARBA00022801"/>
    </source>
</evidence>
<organism evidence="6 7">
    <name type="scientific">Rhodopseudomonas rhenobacensis</name>
    <dbReference type="NCBI Taxonomy" id="87461"/>
    <lineage>
        <taxon>Bacteria</taxon>
        <taxon>Pseudomonadati</taxon>
        <taxon>Pseudomonadota</taxon>
        <taxon>Alphaproteobacteria</taxon>
        <taxon>Hyphomicrobiales</taxon>
        <taxon>Nitrobacteraceae</taxon>
        <taxon>Rhodopseudomonas</taxon>
    </lineage>
</organism>
<dbReference type="RefSeq" id="WP_184259270.1">
    <property type="nucleotide sequence ID" value="NZ_JACHIH010000021.1"/>
</dbReference>
<dbReference type="CDD" id="cd00555">
    <property type="entry name" value="Maf"/>
    <property type="match status" value="1"/>
</dbReference>
<name>A0A7W8E129_9BRAD</name>
<dbReference type="GO" id="GO:0009117">
    <property type="term" value="P:nucleotide metabolic process"/>
    <property type="evidence" value="ECO:0007669"/>
    <property type="project" value="UniProtKB-KW"/>
</dbReference>
<dbReference type="InterPro" id="IPR029001">
    <property type="entry name" value="ITPase-like_fam"/>
</dbReference>
<dbReference type="PIRSF" id="PIRSF006305">
    <property type="entry name" value="Maf"/>
    <property type="match status" value="1"/>
</dbReference>
<evidence type="ECO:0000313" key="7">
    <source>
        <dbReference type="Proteomes" id="UP000542353"/>
    </source>
</evidence>
<comment type="similarity">
    <text evidence="5">Belongs to the Maf family.</text>
</comment>
<accession>A0A7W8E129</accession>
<comment type="caution">
    <text evidence="6">The sequence shown here is derived from an EMBL/GenBank/DDBJ whole genome shotgun (WGS) entry which is preliminary data.</text>
</comment>
<dbReference type="EC" id="3.6.1.9" evidence="5"/>
<dbReference type="Pfam" id="PF02545">
    <property type="entry name" value="Maf"/>
    <property type="match status" value="1"/>
</dbReference>
<comment type="caution">
    <text evidence="5">Lacks conserved residue(s) required for the propagation of feature annotation.</text>
</comment>
<dbReference type="EMBL" id="JACHIH010000021">
    <property type="protein sequence ID" value="MBB5048486.1"/>
    <property type="molecule type" value="Genomic_DNA"/>
</dbReference>
<dbReference type="Gene3D" id="3.90.950.10">
    <property type="match status" value="1"/>
</dbReference>
<sequence length="202" mass="21852">MTIWLGSQPLVLASQSYARQLLLQNAGIPFEAIPAGIDERGIQQASGLTSPAEIAARLAEEKAMVVSQRLPGRLVLGADQTLALGERTFTKPADRAKATAQLRTLSGRRHELHSAVALVRNGKTVFAETSVARMTMRQLTELEIEAYLNEAGDAATSSVGAYQIEGLGVHLFDGIHGDHFTILGLPLVPLLNYLRQQRLLAF</sequence>
<keyword evidence="4 5" id="KW-0546">Nucleotide metabolism</keyword>
<dbReference type="GO" id="GO:0005737">
    <property type="term" value="C:cytoplasm"/>
    <property type="evidence" value="ECO:0007669"/>
    <property type="project" value="UniProtKB-SubCell"/>
</dbReference>
<evidence type="ECO:0000256" key="2">
    <source>
        <dbReference type="ARBA" id="ARBA00022490"/>
    </source>
</evidence>
<dbReference type="Proteomes" id="UP000542353">
    <property type="component" value="Unassembled WGS sequence"/>
</dbReference>
<protein>
    <recommendedName>
        <fullName evidence="5">Nucleoside triphosphate pyrophosphatase</fullName>
        <ecNumber evidence="5">3.6.1.9</ecNumber>
    </recommendedName>
    <alternativeName>
        <fullName evidence="5">Nucleotide pyrophosphatase</fullName>
        <shortName evidence="5">Nucleotide PPase</shortName>
    </alternativeName>
</protein>
<evidence type="ECO:0000313" key="6">
    <source>
        <dbReference type="EMBL" id="MBB5048486.1"/>
    </source>
</evidence>
<keyword evidence="7" id="KW-1185">Reference proteome</keyword>
<keyword evidence="3 5" id="KW-0378">Hydrolase</keyword>
<dbReference type="SUPFAM" id="SSF52972">
    <property type="entry name" value="ITPase-like"/>
    <property type="match status" value="1"/>
</dbReference>
<reference evidence="6 7" key="1">
    <citation type="submission" date="2020-08" db="EMBL/GenBank/DDBJ databases">
        <title>Genomic Encyclopedia of Type Strains, Phase IV (KMG-IV): sequencing the most valuable type-strain genomes for metagenomic binning, comparative biology and taxonomic classification.</title>
        <authorList>
            <person name="Goeker M."/>
        </authorList>
    </citation>
    <scope>NUCLEOTIDE SEQUENCE [LARGE SCALE GENOMIC DNA]</scope>
    <source>
        <strain evidence="6 7">DSM 12706</strain>
    </source>
</reference>
<comment type="catalytic activity">
    <reaction evidence="5">
        <text>a 2'-deoxyribonucleoside 5'-triphosphate + H2O = a 2'-deoxyribonucleoside 5'-phosphate + diphosphate + H(+)</text>
        <dbReference type="Rhea" id="RHEA:44644"/>
        <dbReference type="ChEBI" id="CHEBI:15377"/>
        <dbReference type="ChEBI" id="CHEBI:15378"/>
        <dbReference type="ChEBI" id="CHEBI:33019"/>
        <dbReference type="ChEBI" id="CHEBI:61560"/>
        <dbReference type="ChEBI" id="CHEBI:65317"/>
        <dbReference type="EC" id="3.6.1.9"/>
    </reaction>
</comment>
<comment type="subcellular location">
    <subcellularLocation>
        <location evidence="5">Cytoplasm</location>
    </subcellularLocation>
</comment>
<evidence type="ECO:0000256" key="1">
    <source>
        <dbReference type="ARBA" id="ARBA00001968"/>
    </source>
</evidence>
<evidence type="ECO:0000256" key="5">
    <source>
        <dbReference type="HAMAP-Rule" id="MF_00528"/>
    </source>
</evidence>
<proteinExistence type="inferred from homology"/>
<dbReference type="PANTHER" id="PTHR43213:SF5">
    <property type="entry name" value="BIFUNCTIONAL DTTP_UTP PYROPHOSPHATASE_METHYLTRANSFERASE PROTEIN-RELATED"/>
    <property type="match status" value="1"/>
</dbReference>
<dbReference type="NCBIfam" id="TIGR00172">
    <property type="entry name" value="maf"/>
    <property type="match status" value="1"/>
</dbReference>
<dbReference type="HAMAP" id="MF_00528">
    <property type="entry name" value="Maf"/>
    <property type="match status" value="1"/>
</dbReference>
<evidence type="ECO:0000256" key="4">
    <source>
        <dbReference type="ARBA" id="ARBA00023080"/>
    </source>
</evidence>
<keyword evidence="2 5" id="KW-0963">Cytoplasm</keyword>
<comment type="function">
    <text evidence="5">Nucleoside triphosphate pyrophosphatase. May have a dual role in cell division arrest and in preventing the incorporation of modified nucleotides into cellular nucleic acids.</text>
</comment>
<dbReference type="PANTHER" id="PTHR43213">
    <property type="entry name" value="BIFUNCTIONAL DTTP/UTP PYROPHOSPHATASE/METHYLTRANSFERASE PROTEIN-RELATED"/>
    <property type="match status" value="1"/>
</dbReference>
<comment type="catalytic activity">
    <reaction evidence="5">
        <text>a ribonucleoside 5'-triphosphate + H2O = a ribonucleoside 5'-phosphate + diphosphate + H(+)</text>
        <dbReference type="Rhea" id="RHEA:23996"/>
        <dbReference type="ChEBI" id="CHEBI:15377"/>
        <dbReference type="ChEBI" id="CHEBI:15378"/>
        <dbReference type="ChEBI" id="CHEBI:33019"/>
        <dbReference type="ChEBI" id="CHEBI:58043"/>
        <dbReference type="ChEBI" id="CHEBI:61557"/>
        <dbReference type="EC" id="3.6.1.9"/>
    </reaction>
</comment>
<dbReference type="InterPro" id="IPR003697">
    <property type="entry name" value="Maf-like"/>
</dbReference>
<dbReference type="AlphaFoldDB" id="A0A7W8E129"/>
<gene>
    <name evidence="6" type="ORF">HNR60_003252</name>
</gene>
<dbReference type="GO" id="GO:0047429">
    <property type="term" value="F:nucleoside triphosphate diphosphatase activity"/>
    <property type="evidence" value="ECO:0007669"/>
    <property type="project" value="UniProtKB-EC"/>
</dbReference>
<comment type="cofactor">
    <cofactor evidence="1 5">
        <name>a divalent metal cation</name>
        <dbReference type="ChEBI" id="CHEBI:60240"/>
    </cofactor>
</comment>